<dbReference type="GO" id="GO:0001510">
    <property type="term" value="P:RNA methylation"/>
    <property type="evidence" value="ECO:0007669"/>
    <property type="project" value="InterPro"/>
</dbReference>
<evidence type="ECO:0000256" key="1">
    <source>
        <dbReference type="ARBA" id="ARBA00022603"/>
    </source>
</evidence>
<dbReference type="PRINTS" id="PR02008">
    <property type="entry name" value="RCMTFAMILY"/>
</dbReference>
<accession>A0A9D1NBK9</accession>
<feature type="binding site" evidence="5">
    <location>
        <position position="281"/>
    </location>
    <ligand>
        <name>S-adenosyl-L-methionine</name>
        <dbReference type="ChEBI" id="CHEBI:59789"/>
    </ligand>
</feature>
<evidence type="ECO:0000256" key="5">
    <source>
        <dbReference type="PROSITE-ProRule" id="PRU01023"/>
    </source>
</evidence>
<proteinExistence type="inferred from homology"/>
<dbReference type="Proteomes" id="UP000886891">
    <property type="component" value="Unassembled WGS sequence"/>
</dbReference>
<dbReference type="AlphaFoldDB" id="A0A9D1NBK9"/>
<feature type="domain" description="SAM-dependent MTase RsmB/NOP-type" evidence="6">
    <location>
        <begin position="127"/>
        <end position="408"/>
    </location>
</feature>
<dbReference type="CDD" id="cd02440">
    <property type="entry name" value="AdoMet_MTases"/>
    <property type="match status" value="1"/>
</dbReference>
<dbReference type="GO" id="GO:0008173">
    <property type="term" value="F:RNA methyltransferase activity"/>
    <property type="evidence" value="ECO:0007669"/>
    <property type="project" value="InterPro"/>
</dbReference>
<dbReference type="Gene3D" id="3.40.50.150">
    <property type="entry name" value="Vaccinia Virus protein VP39"/>
    <property type="match status" value="1"/>
</dbReference>
<dbReference type="Gene3D" id="1.10.940.10">
    <property type="entry name" value="NusB-like"/>
    <property type="match status" value="1"/>
</dbReference>
<dbReference type="GO" id="GO:0006355">
    <property type="term" value="P:regulation of DNA-templated transcription"/>
    <property type="evidence" value="ECO:0007669"/>
    <property type="project" value="InterPro"/>
</dbReference>
<dbReference type="InterPro" id="IPR035926">
    <property type="entry name" value="NusB-like_sf"/>
</dbReference>
<evidence type="ECO:0000256" key="4">
    <source>
        <dbReference type="ARBA" id="ARBA00022884"/>
    </source>
</evidence>
<feature type="binding site" evidence="5">
    <location>
        <position position="299"/>
    </location>
    <ligand>
        <name>S-adenosyl-L-methionine</name>
        <dbReference type="ChEBI" id="CHEBI:59789"/>
    </ligand>
</feature>
<keyword evidence="1 5" id="KW-0489">Methyltransferase</keyword>
<dbReference type="InterPro" id="IPR001678">
    <property type="entry name" value="MeTrfase_RsmB-F_NOP2_dom"/>
</dbReference>
<dbReference type="InterPro" id="IPR029063">
    <property type="entry name" value="SAM-dependent_MTases_sf"/>
</dbReference>
<reference evidence="7" key="2">
    <citation type="journal article" date="2021" name="PeerJ">
        <title>Extensive microbial diversity within the chicken gut microbiome revealed by metagenomics and culture.</title>
        <authorList>
            <person name="Gilroy R."/>
            <person name="Ravi A."/>
            <person name="Getino M."/>
            <person name="Pursley I."/>
            <person name="Horton D.L."/>
            <person name="Alikhan N.F."/>
            <person name="Baker D."/>
            <person name="Gharbi K."/>
            <person name="Hall N."/>
            <person name="Watson M."/>
            <person name="Adriaenssens E.M."/>
            <person name="Foster-Nyarko E."/>
            <person name="Jarju S."/>
            <person name="Secka A."/>
            <person name="Antonio M."/>
            <person name="Oren A."/>
            <person name="Chaudhuri R.R."/>
            <person name="La Ragione R."/>
            <person name="Hildebrand F."/>
            <person name="Pallen M.J."/>
        </authorList>
    </citation>
    <scope>NUCLEOTIDE SEQUENCE</scope>
    <source>
        <strain evidence="7">23406</strain>
    </source>
</reference>
<feature type="binding site" evidence="5">
    <location>
        <begin position="233"/>
        <end position="239"/>
    </location>
    <ligand>
        <name>S-adenosyl-L-methionine</name>
        <dbReference type="ChEBI" id="CHEBI:59789"/>
    </ligand>
</feature>
<dbReference type="InterPro" id="IPR023267">
    <property type="entry name" value="RCMT"/>
</dbReference>
<comment type="caution">
    <text evidence="7">The sequence shown here is derived from an EMBL/GenBank/DDBJ whole genome shotgun (WGS) entry which is preliminary data.</text>
</comment>
<feature type="active site" description="Nucleophile" evidence="5">
    <location>
        <position position="352"/>
    </location>
</feature>
<keyword evidence="3 5" id="KW-0949">S-adenosyl-L-methionine</keyword>
<evidence type="ECO:0000313" key="8">
    <source>
        <dbReference type="Proteomes" id="UP000886891"/>
    </source>
</evidence>
<evidence type="ECO:0000259" key="6">
    <source>
        <dbReference type="PROSITE" id="PS51686"/>
    </source>
</evidence>
<keyword evidence="4 5" id="KW-0694">RNA-binding</keyword>
<dbReference type="Pfam" id="PF01189">
    <property type="entry name" value="Methyltr_RsmB-F"/>
    <property type="match status" value="1"/>
</dbReference>
<keyword evidence="2 5" id="KW-0808">Transferase</keyword>
<comment type="similarity">
    <text evidence="5">Belongs to the class I-like SAM-binding methyltransferase superfamily. RsmB/NOP family.</text>
</comment>
<evidence type="ECO:0000313" key="7">
    <source>
        <dbReference type="EMBL" id="HIU99631.1"/>
    </source>
</evidence>
<dbReference type="PANTHER" id="PTHR22807">
    <property type="entry name" value="NOP2 YEAST -RELATED NOL1/NOP2/FMU SUN DOMAIN-CONTAINING"/>
    <property type="match status" value="1"/>
</dbReference>
<dbReference type="PROSITE" id="PS51686">
    <property type="entry name" value="SAM_MT_RSMB_NOP"/>
    <property type="match status" value="1"/>
</dbReference>
<dbReference type="SUPFAM" id="SSF53335">
    <property type="entry name" value="S-adenosyl-L-methionine-dependent methyltransferases"/>
    <property type="match status" value="1"/>
</dbReference>
<dbReference type="SUPFAM" id="SSF48013">
    <property type="entry name" value="NusB-like"/>
    <property type="match status" value="1"/>
</dbReference>
<dbReference type="PANTHER" id="PTHR22807:SF53">
    <property type="entry name" value="RIBOSOMAL RNA SMALL SUBUNIT METHYLTRANSFERASE B-RELATED"/>
    <property type="match status" value="1"/>
</dbReference>
<organism evidence="7 8">
    <name type="scientific">Candidatus Stercoripulliclostridium merdipullorum</name>
    <dbReference type="NCBI Taxonomy" id="2840952"/>
    <lineage>
        <taxon>Bacteria</taxon>
        <taxon>Bacillati</taxon>
        <taxon>Bacillota</taxon>
        <taxon>Clostridia</taxon>
        <taxon>Eubacteriales</taxon>
        <taxon>Candidatus Stercoripulliclostridium</taxon>
    </lineage>
</organism>
<name>A0A9D1NBK9_9FIRM</name>
<sequence length="409" mass="45112">MSGTLNESFCILNKVLREGAYVNLALNEDAVGAMARRIVLGVLERYYKLNYMISRLVPKAPKAVVRIVLMQGIYCLTETEMPRYAVVDESVKLTGAIGKKELKGLVNAVLQRVADGERPLPDKQDPAYEEVELNAPRWLIQMLKKEYPKAYKRILKGDETHLEHIRLRRGEDAKRWENAPGVIARTATGFFVRPDEGIRKAFSEGRLTYQSLTSTYAVLAAGAVEGKRVLDLCAAPGGKSVFYAERGAVVTASEKYPHRADLIRAYAGRMGVRLSAITLSDATVLRPDFVGQFDVVAVDAPCSGLGVLAKRQDAVLRKKPEDIDELGLLQSKILSVAAQYVKAGGILLYTTCTVTAKENGEQIAAFLAAHKEFALDKIPLPYDNKGELQFLPDGKGLDGFYIARMKRFG</sequence>
<reference evidence="7" key="1">
    <citation type="submission" date="2020-10" db="EMBL/GenBank/DDBJ databases">
        <authorList>
            <person name="Gilroy R."/>
        </authorList>
    </citation>
    <scope>NUCLEOTIDE SEQUENCE</scope>
    <source>
        <strain evidence="7">23406</strain>
    </source>
</reference>
<dbReference type="Pfam" id="PF01029">
    <property type="entry name" value="NusB"/>
    <property type="match status" value="1"/>
</dbReference>
<dbReference type="InterPro" id="IPR049560">
    <property type="entry name" value="MeTrfase_RsmB-F_NOP2_cat"/>
</dbReference>
<dbReference type="EMBL" id="DVOH01000010">
    <property type="protein sequence ID" value="HIU99631.1"/>
    <property type="molecule type" value="Genomic_DNA"/>
</dbReference>
<dbReference type="GO" id="GO:0003723">
    <property type="term" value="F:RNA binding"/>
    <property type="evidence" value="ECO:0007669"/>
    <property type="project" value="UniProtKB-UniRule"/>
</dbReference>
<gene>
    <name evidence="7" type="ORF">IAB14_00790</name>
</gene>
<feature type="binding site" evidence="5">
    <location>
        <position position="254"/>
    </location>
    <ligand>
        <name>S-adenosyl-L-methionine</name>
        <dbReference type="ChEBI" id="CHEBI:59789"/>
    </ligand>
</feature>
<protein>
    <recommendedName>
        <fullName evidence="6">SAM-dependent MTase RsmB/NOP-type domain-containing protein</fullName>
    </recommendedName>
</protein>
<evidence type="ECO:0000256" key="2">
    <source>
        <dbReference type="ARBA" id="ARBA00022679"/>
    </source>
</evidence>
<evidence type="ECO:0000256" key="3">
    <source>
        <dbReference type="ARBA" id="ARBA00022691"/>
    </source>
</evidence>
<dbReference type="InterPro" id="IPR006027">
    <property type="entry name" value="NusB_RsmB_TIM44"/>
</dbReference>